<feature type="signal peptide" evidence="10">
    <location>
        <begin position="1"/>
        <end position="20"/>
    </location>
</feature>
<evidence type="ECO:0000256" key="3">
    <source>
        <dbReference type="ARBA" id="ARBA00012350"/>
    </source>
</evidence>
<keyword evidence="9" id="KW-1133">Transmembrane helix</keyword>
<comment type="similarity">
    <text evidence="2 8">Belongs to the glycosyl hydrolase 76 family.</text>
</comment>
<evidence type="ECO:0000256" key="8">
    <source>
        <dbReference type="PIRNR" id="PIRNR016302"/>
    </source>
</evidence>
<dbReference type="InterPro" id="IPR014480">
    <property type="entry name" value="Mannan-1_6-alpha_mannosidase"/>
</dbReference>
<dbReference type="SUPFAM" id="SSF48208">
    <property type="entry name" value="Six-hairpin glycosidases"/>
    <property type="match status" value="1"/>
</dbReference>
<dbReference type="Proteomes" id="UP001498771">
    <property type="component" value="Unassembled WGS sequence"/>
</dbReference>
<protein>
    <recommendedName>
        <fullName evidence="3 8">Mannan endo-1,6-alpha-mannosidase</fullName>
        <ecNumber evidence="3 8">3.2.1.101</ecNumber>
    </recommendedName>
</protein>
<accession>A0ABR1F0C4</accession>
<dbReference type="PIRSF" id="PIRSF016302">
    <property type="entry name" value="Man_a_manosd"/>
    <property type="match status" value="1"/>
</dbReference>
<keyword evidence="4 10" id="KW-0732">Signal</keyword>
<keyword evidence="6" id="KW-0325">Glycoprotein</keyword>
<keyword evidence="5 8" id="KW-0378">Hydrolase</keyword>
<evidence type="ECO:0000313" key="11">
    <source>
        <dbReference type="EMBL" id="KAK7202588.1"/>
    </source>
</evidence>
<sequence length="444" mass="49168">MLSLPVLLATLLALLCRATAIEIDVGDEDSIKHAAFVFSHGMMSYYNGNQSGETPGMFVDPYYWWEAGAAWDTLLGYWYLTGDTTYNDQVKSSLLYQTGNDNNYVPSNQSTTEGNDDQAFWIFAALTACERNFSNPDGDDDPSWLTLAENGFNSMANRWDSANCGGGLRWQIFTWNDGYDYKNTISNAGLFLIAARLARYTSNDTYVEWAERAYNWTEDVGFLNTEYYFFYDGADISENCTDIDELQWSYNAAIFLAGAAFLYNYTEDELWYNRTWNILTGIGVFFDSNSSIMYEAACEVGGNCNTDQLSFKAYLARYLGLTASLVLDTYDTIMNHLTTTTTGVAQSCVGGTDNVTCGSTWLNKGWDDTWGLGQEMAALEVVQNLLIGSVDPPLTATTGGSSVVDNDTDSSSDDVITTADKAGAGVLTSFVLIVILMFGWWLIL</sequence>
<feature type="chain" id="PRO_5047366770" description="Mannan endo-1,6-alpha-mannosidase" evidence="10">
    <location>
        <begin position="21"/>
        <end position="444"/>
    </location>
</feature>
<evidence type="ECO:0000256" key="2">
    <source>
        <dbReference type="ARBA" id="ARBA00009699"/>
    </source>
</evidence>
<dbReference type="PANTHER" id="PTHR12145:SF36">
    <property type="entry name" value="MANNAN ENDO-1,6-ALPHA-MANNOSIDASE DCW1"/>
    <property type="match status" value="1"/>
</dbReference>
<dbReference type="RefSeq" id="XP_064765621.1">
    <property type="nucleotide sequence ID" value="XM_064914351.1"/>
</dbReference>
<evidence type="ECO:0000256" key="5">
    <source>
        <dbReference type="ARBA" id="ARBA00022801"/>
    </source>
</evidence>
<dbReference type="InterPro" id="IPR005198">
    <property type="entry name" value="Glyco_hydro_76"/>
</dbReference>
<evidence type="ECO:0000256" key="6">
    <source>
        <dbReference type="ARBA" id="ARBA00023180"/>
    </source>
</evidence>
<comment type="catalytic activity">
    <reaction evidence="1 8">
        <text>Random hydrolysis of (1-&gt;6)-alpha-D-mannosidic linkages in unbranched (1-&gt;6)-mannans.</text>
        <dbReference type="EC" id="3.2.1.101"/>
    </reaction>
</comment>
<keyword evidence="12" id="KW-1185">Reference proteome</keyword>
<keyword evidence="9" id="KW-0812">Transmembrane</keyword>
<gene>
    <name evidence="11" type="ORF">BZA70DRAFT_292105</name>
</gene>
<dbReference type="InterPro" id="IPR008928">
    <property type="entry name" value="6-hairpin_glycosidase_sf"/>
</dbReference>
<evidence type="ECO:0000313" key="12">
    <source>
        <dbReference type="Proteomes" id="UP001498771"/>
    </source>
</evidence>
<keyword evidence="7 8" id="KW-0326">Glycosidase</keyword>
<dbReference type="PANTHER" id="PTHR12145">
    <property type="entry name" value="MANNAN ENDO-1,6-ALPHA-MANNOSIDASE DCW1"/>
    <property type="match status" value="1"/>
</dbReference>
<comment type="caution">
    <text evidence="11">The sequence shown here is derived from an EMBL/GenBank/DDBJ whole genome shotgun (WGS) entry which is preliminary data.</text>
</comment>
<evidence type="ECO:0000256" key="4">
    <source>
        <dbReference type="ARBA" id="ARBA00022729"/>
    </source>
</evidence>
<dbReference type="EC" id="3.2.1.101" evidence="3 8"/>
<evidence type="ECO:0000256" key="10">
    <source>
        <dbReference type="SAM" id="SignalP"/>
    </source>
</evidence>
<dbReference type="GO" id="GO:0016787">
    <property type="term" value="F:hydrolase activity"/>
    <property type="evidence" value="ECO:0007669"/>
    <property type="project" value="UniProtKB-KW"/>
</dbReference>
<dbReference type="Pfam" id="PF03663">
    <property type="entry name" value="Glyco_hydro_76"/>
    <property type="match status" value="1"/>
</dbReference>
<reference evidence="11 12" key="1">
    <citation type="submission" date="2024-03" db="EMBL/GenBank/DDBJ databases">
        <title>Genome-scale model development and genomic sequencing of the oleaginous clade Lipomyces.</title>
        <authorList>
            <consortium name="Lawrence Berkeley National Laboratory"/>
            <person name="Czajka J.J."/>
            <person name="Han Y."/>
            <person name="Kim J."/>
            <person name="Mondo S.J."/>
            <person name="Hofstad B.A."/>
            <person name="Robles A."/>
            <person name="Haridas S."/>
            <person name="Riley R."/>
            <person name="LaButti K."/>
            <person name="Pangilinan J."/>
            <person name="Andreopoulos W."/>
            <person name="Lipzen A."/>
            <person name="Yan J."/>
            <person name="Wang M."/>
            <person name="Ng V."/>
            <person name="Grigoriev I.V."/>
            <person name="Spatafora J.W."/>
            <person name="Magnuson J.K."/>
            <person name="Baker S.E."/>
            <person name="Pomraning K.R."/>
        </authorList>
    </citation>
    <scope>NUCLEOTIDE SEQUENCE [LARGE SCALE GENOMIC DNA]</scope>
    <source>
        <strain evidence="11 12">Phaff 52-87</strain>
    </source>
</reference>
<feature type="transmembrane region" description="Helical" evidence="9">
    <location>
        <begin position="422"/>
        <end position="443"/>
    </location>
</feature>
<dbReference type="Gene3D" id="1.50.10.20">
    <property type="match status" value="1"/>
</dbReference>
<dbReference type="GeneID" id="90039863"/>
<keyword evidence="9" id="KW-0472">Membrane</keyword>
<dbReference type="EMBL" id="JBBJBU010000016">
    <property type="protein sequence ID" value="KAK7202588.1"/>
    <property type="molecule type" value="Genomic_DNA"/>
</dbReference>
<name>A0ABR1F0C4_9ASCO</name>
<evidence type="ECO:0000256" key="1">
    <source>
        <dbReference type="ARBA" id="ARBA00001452"/>
    </source>
</evidence>
<organism evidence="11 12">
    <name type="scientific">Myxozyma melibiosi</name>
    <dbReference type="NCBI Taxonomy" id="54550"/>
    <lineage>
        <taxon>Eukaryota</taxon>
        <taxon>Fungi</taxon>
        <taxon>Dikarya</taxon>
        <taxon>Ascomycota</taxon>
        <taxon>Saccharomycotina</taxon>
        <taxon>Lipomycetes</taxon>
        <taxon>Lipomycetales</taxon>
        <taxon>Lipomycetaceae</taxon>
        <taxon>Myxozyma</taxon>
    </lineage>
</organism>
<evidence type="ECO:0000256" key="9">
    <source>
        <dbReference type="SAM" id="Phobius"/>
    </source>
</evidence>
<proteinExistence type="inferred from homology"/>
<evidence type="ECO:0000256" key="7">
    <source>
        <dbReference type="ARBA" id="ARBA00023295"/>
    </source>
</evidence>